<evidence type="ECO:0000256" key="2">
    <source>
        <dbReference type="SAM" id="SignalP"/>
    </source>
</evidence>
<evidence type="ECO:0000256" key="1">
    <source>
        <dbReference type="ARBA" id="ARBA00022729"/>
    </source>
</evidence>
<feature type="chain" id="PRO_5015897303" evidence="2">
    <location>
        <begin position="19"/>
        <end position="150"/>
    </location>
</feature>
<dbReference type="Pfam" id="PF18962">
    <property type="entry name" value="Por_Secre_tail"/>
    <property type="match status" value="1"/>
</dbReference>
<keyword evidence="1 2" id="KW-0732">Signal</keyword>
<protein>
    <submittedName>
        <fullName evidence="4">T9SS C-terminal target domain-containing protein</fullName>
    </submittedName>
</protein>
<organism evidence="4 5">
    <name type="scientific">Flavobacterium cheongpyeongense</name>
    <dbReference type="NCBI Taxonomy" id="2212651"/>
    <lineage>
        <taxon>Bacteria</taxon>
        <taxon>Pseudomonadati</taxon>
        <taxon>Bacteroidota</taxon>
        <taxon>Flavobacteriia</taxon>
        <taxon>Flavobacteriales</taxon>
        <taxon>Flavobacteriaceae</taxon>
        <taxon>Flavobacterium</taxon>
    </lineage>
</organism>
<dbReference type="InterPro" id="IPR026444">
    <property type="entry name" value="Secre_tail"/>
</dbReference>
<dbReference type="NCBIfam" id="TIGR04183">
    <property type="entry name" value="Por_Secre_tail"/>
    <property type="match status" value="1"/>
</dbReference>
<feature type="signal peptide" evidence="2">
    <location>
        <begin position="1"/>
        <end position="18"/>
    </location>
</feature>
<comment type="caution">
    <text evidence="4">The sequence shown here is derived from an EMBL/GenBank/DDBJ whole genome shotgun (WGS) entry which is preliminary data.</text>
</comment>
<dbReference type="AlphaFoldDB" id="A0A2V4BM63"/>
<gene>
    <name evidence="4" type="ORF">DMB65_19540</name>
</gene>
<accession>A0A2V4BM63</accession>
<proteinExistence type="predicted"/>
<evidence type="ECO:0000313" key="4">
    <source>
        <dbReference type="EMBL" id="PXY39073.1"/>
    </source>
</evidence>
<dbReference type="Proteomes" id="UP000247903">
    <property type="component" value="Unassembled WGS sequence"/>
</dbReference>
<dbReference type="EMBL" id="QJHK01000025">
    <property type="protein sequence ID" value="PXY39073.1"/>
    <property type="molecule type" value="Genomic_DNA"/>
</dbReference>
<dbReference type="RefSeq" id="WP_110308316.1">
    <property type="nucleotide sequence ID" value="NZ_QJHK01000025.1"/>
</dbReference>
<name>A0A2V4BM63_9FLAO</name>
<sequence length="150" mass="17285">MKYYITLLVLVFSLWSNAQNQTKIKFSYDNAGNQISRTLCVNCPPETGKQVKEIEAIVEEDLEKIEGEEMISYYPNPVKEELYLKWELTDDNYVTSIQLISLAGQVLNTFRETKKNNSQNILFQSYPSGVYVVLVNYKSGDPKTIKIIKQ</sequence>
<dbReference type="OrthoDB" id="1266341at2"/>
<evidence type="ECO:0000313" key="5">
    <source>
        <dbReference type="Proteomes" id="UP000247903"/>
    </source>
</evidence>
<feature type="domain" description="Secretion system C-terminal sorting" evidence="3">
    <location>
        <begin position="74"/>
        <end position="141"/>
    </location>
</feature>
<reference evidence="4 5" key="1">
    <citation type="submission" date="2018-05" db="EMBL/GenBank/DDBJ databases">
        <title>Flavobacterium sp. strain IMCC34759, incomplete genome.</title>
        <authorList>
            <person name="Joung Y."/>
            <person name="Cho J."/>
        </authorList>
    </citation>
    <scope>NUCLEOTIDE SEQUENCE [LARGE SCALE GENOMIC DNA]</scope>
    <source>
        <strain evidence="4 5">IMCC34759</strain>
    </source>
</reference>
<keyword evidence="5" id="KW-1185">Reference proteome</keyword>
<evidence type="ECO:0000259" key="3">
    <source>
        <dbReference type="Pfam" id="PF18962"/>
    </source>
</evidence>